<dbReference type="PANTHER" id="PTHR30296:SF0">
    <property type="entry name" value="LACTATE UTILIZATION PROTEIN A"/>
    <property type="match status" value="1"/>
</dbReference>
<dbReference type="GO" id="GO:0005829">
    <property type="term" value="C:cytosol"/>
    <property type="evidence" value="ECO:0007669"/>
    <property type="project" value="TreeGrafter"/>
</dbReference>
<feature type="domain" description="Cysteine-rich" evidence="1">
    <location>
        <begin position="3"/>
        <end position="83"/>
    </location>
</feature>
<sequence length="247" mass="27143">MKVALFIPCFIDAFYPEVGIATLELLERLGCDVDYPQEQTCCGQPMANSGAQAEAAGAERVFARAFAGYDYIVGPSASCINHVRDHLTAIEQTDEVRQVRRNAYELVEFLHDVLGVREFPWAEFPYRVGLHNSCSALRHLNEASVSEIASTPFSKPLELLKRVKGIEFVAPKRPDECCGFGGTFAVTEAAVSVRMGQDKVLDHVGAGAQYIVSGDMSCLMHQQGCAERMNADVRFIHIAQVLNGARE</sequence>
<dbReference type="InterPro" id="IPR004017">
    <property type="entry name" value="Cys_rich_dom"/>
</dbReference>
<dbReference type="AlphaFoldDB" id="A0A1H7U020"/>
<evidence type="ECO:0000259" key="1">
    <source>
        <dbReference type="Pfam" id="PF02754"/>
    </source>
</evidence>
<evidence type="ECO:0000313" key="2">
    <source>
        <dbReference type="EMBL" id="SEL90462.1"/>
    </source>
</evidence>
<dbReference type="STRING" id="416943.SAMN05445871_2381"/>
<gene>
    <name evidence="2" type="ORF">SAMN05192542_11769</name>
</gene>
<accession>A0A1H7U020</accession>
<name>A0A1H7U020_9BURK</name>
<organism evidence="2 3">
    <name type="scientific">Paraburkholderia caballeronis</name>
    <dbReference type="NCBI Taxonomy" id="416943"/>
    <lineage>
        <taxon>Bacteria</taxon>
        <taxon>Pseudomonadati</taxon>
        <taxon>Pseudomonadota</taxon>
        <taxon>Betaproteobacteria</taxon>
        <taxon>Burkholderiales</taxon>
        <taxon>Burkholderiaceae</taxon>
        <taxon>Paraburkholderia</taxon>
    </lineage>
</organism>
<proteinExistence type="predicted"/>
<dbReference type="GO" id="GO:0016491">
    <property type="term" value="F:oxidoreductase activity"/>
    <property type="evidence" value="ECO:0007669"/>
    <property type="project" value="UniProtKB-ARBA"/>
</dbReference>
<protein>
    <submittedName>
        <fullName evidence="2">L-lactate dehydrogenase complex protein LldE</fullName>
    </submittedName>
</protein>
<dbReference type="RefSeq" id="WP_090545053.1">
    <property type="nucleotide sequence ID" value="NZ_FNSR01000001.1"/>
</dbReference>
<evidence type="ECO:0000313" key="3">
    <source>
        <dbReference type="Proteomes" id="UP000199120"/>
    </source>
</evidence>
<dbReference type="OrthoDB" id="9770306at2"/>
<dbReference type="Proteomes" id="UP000199120">
    <property type="component" value="Unassembled WGS sequence"/>
</dbReference>
<dbReference type="EMBL" id="FOAJ01000017">
    <property type="protein sequence ID" value="SEL90462.1"/>
    <property type="molecule type" value="Genomic_DNA"/>
</dbReference>
<reference evidence="3" key="1">
    <citation type="submission" date="2016-10" db="EMBL/GenBank/DDBJ databases">
        <authorList>
            <person name="Varghese N."/>
            <person name="Submissions S."/>
        </authorList>
    </citation>
    <scope>NUCLEOTIDE SEQUENCE [LARGE SCALE GENOMIC DNA]</scope>
    <source>
        <strain evidence="3">LMG 26416</strain>
    </source>
</reference>
<feature type="domain" description="Cysteine-rich" evidence="1">
    <location>
        <begin position="128"/>
        <end position="221"/>
    </location>
</feature>
<dbReference type="Pfam" id="PF02754">
    <property type="entry name" value="CCG"/>
    <property type="match status" value="2"/>
</dbReference>
<keyword evidence="3" id="KW-1185">Reference proteome</keyword>
<dbReference type="PANTHER" id="PTHR30296">
    <property type="entry name" value="UNCHARACTERIZED PROTEIN YKGE"/>
    <property type="match status" value="1"/>
</dbReference>